<organism evidence="1">
    <name type="scientific">Heliothis virescens</name>
    <name type="common">Tobacco budworm moth</name>
    <dbReference type="NCBI Taxonomy" id="7102"/>
    <lineage>
        <taxon>Eukaryota</taxon>
        <taxon>Metazoa</taxon>
        <taxon>Ecdysozoa</taxon>
        <taxon>Arthropoda</taxon>
        <taxon>Hexapoda</taxon>
        <taxon>Insecta</taxon>
        <taxon>Pterygota</taxon>
        <taxon>Neoptera</taxon>
        <taxon>Endopterygota</taxon>
        <taxon>Lepidoptera</taxon>
        <taxon>Glossata</taxon>
        <taxon>Ditrysia</taxon>
        <taxon>Noctuoidea</taxon>
        <taxon>Noctuidae</taxon>
        <taxon>Heliothinae</taxon>
        <taxon>Heliothis</taxon>
    </lineage>
</organism>
<sequence>MSNEDTDGSGENDSSFAAHYLDVEAGCRVPLATADCDATTALQRQEQQPLQAIDNSTQEELIDLAEHSDEEKMSLVAPADTQVARMNSLLLDATKNGDVQDIERLIKAGASPNATCVIHGVSVCHLAALRADDALSILLTHGAEKHRLDTFNQTPLHFAAWTGNDRQIALLLGISKDLQNRLEAGDPVAAEEEIEHLRQNLKEFVNVKQVLLKGDDLHPSWMDNRTYHNCREFADDSAVGVASILQCV</sequence>
<dbReference type="STRING" id="7102.A0A2A4JCS2"/>
<dbReference type="AlphaFoldDB" id="A0A2A4JCS2"/>
<proteinExistence type="predicted"/>
<comment type="caution">
    <text evidence="1">The sequence shown here is derived from an EMBL/GenBank/DDBJ whole genome shotgun (WGS) entry which is preliminary data.</text>
</comment>
<dbReference type="EMBL" id="NWSH01002080">
    <property type="protein sequence ID" value="PCG69240.1"/>
    <property type="molecule type" value="Genomic_DNA"/>
</dbReference>
<gene>
    <name evidence="1" type="ORF">B5V51_4342</name>
</gene>
<dbReference type="InterPro" id="IPR036770">
    <property type="entry name" value="Ankyrin_rpt-contain_sf"/>
</dbReference>
<accession>A0A2A4JCS2</accession>
<protein>
    <submittedName>
        <fullName evidence="1">Uncharacterized protein</fullName>
    </submittedName>
</protein>
<dbReference type="SMART" id="SM00248">
    <property type="entry name" value="ANK"/>
    <property type="match status" value="3"/>
</dbReference>
<dbReference type="Gene3D" id="1.25.40.20">
    <property type="entry name" value="Ankyrin repeat-containing domain"/>
    <property type="match status" value="1"/>
</dbReference>
<name>A0A2A4JCS2_HELVI</name>
<reference evidence="1" key="1">
    <citation type="submission" date="2017-09" db="EMBL/GenBank/DDBJ databases">
        <title>Contemporary evolution of a Lepidopteran species, Heliothis virescens, in response to modern agricultural practices.</title>
        <authorList>
            <person name="Fritz M.L."/>
            <person name="Deyonke A.M."/>
            <person name="Papanicolaou A."/>
            <person name="Micinski S."/>
            <person name="Westbrook J."/>
            <person name="Gould F."/>
        </authorList>
    </citation>
    <scope>NUCLEOTIDE SEQUENCE [LARGE SCALE GENOMIC DNA]</scope>
    <source>
        <strain evidence="1">HvINT-</strain>
        <tissue evidence="1">Whole body</tissue>
    </source>
</reference>
<dbReference type="SUPFAM" id="SSF48403">
    <property type="entry name" value="Ankyrin repeat"/>
    <property type="match status" value="1"/>
</dbReference>
<dbReference type="Pfam" id="PF12796">
    <property type="entry name" value="Ank_2"/>
    <property type="match status" value="1"/>
</dbReference>
<evidence type="ECO:0000313" key="1">
    <source>
        <dbReference type="EMBL" id="PCG69240.1"/>
    </source>
</evidence>
<dbReference type="InterPro" id="IPR002110">
    <property type="entry name" value="Ankyrin_rpt"/>
</dbReference>